<organism evidence="7 8">
    <name type="scientific">Stylosanthes scabra</name>
    <dbReference type="NCBI Taxonomy" id="79078"/>
    <lineage>
        <taxon>Eukaryota</taxon>
        <taxon>Viridiplantae</taxon>
        <taxon>Streptophyta</taxon>
        <taxon>Embryophyta</taxon>
        <taxon>Tracheophyta</taxon>
        <taxon>Spermatophyta</taxon>
        <taxon>Magnoliopsida</taxon>
        <taxon>eudicotyledons</taxon>
        <taxon>Gunneridae</taxon>
        <taxon>Pentapetalae</taxon>
        <taxon>rosids</taxon>
        <taxon>fabids</taxon>
        <taxon>Fabales</taxon>
        <taxon>Fabaceae</taxon>
        <taxon>Papilionoideae</taxon>
        <taxon>50 kb inversion clade</taxon>
        <taxon>dalbergioids sensu lato</taxon>
        <taxon>Dalbergieae</taxon>
        <taxon>Pterocarpus clade</taxon>
        <taxon>Stylosanthes</taxon>
    </lineage>
</organism>
<evidence type="ECO:0000313" key="8">
    <source>
        <dbReference type="Proteomes" id="UP001341840"/>
    </source>
</evidence>
<name>A0ABU6W945_9FABA</name>
<proteinExistence type="predicted"/>
<protein>
    <recommendedName>
        <fullName evidence="6">GRF-type domain-containing protein</fullName>
    </recommendedName>
</protein>
<keyword evidence="5" id="KW-1133">Transmembrane helix</keyword>
<keyword evidence="2 4" id="KW-0863">Zinc-finger</keyword>
<dbReference type="PANTHER" id="PTHR33248">
    <property type="entry name" value="ZINC ION-BINDING PROTEIN"/>
    <property type="match status" value="1"/>
</dbReference>
<feature type="domain" description="GRF-type" evidence="6">
    <location>
        <begin position="22"/>
        <end position="64"/>
    </location>
</feature>
<comment type="caution">
    <text evidence="7">The sequence shown here is derived from an EMBL/GenBank/DDBJ whole genome shotgun (WGS) entry which is preliminary data.</text>
</comment>
<keyword evidence="1" id="KW-0479">Metal-binding</keyword>
<dbReference type="PROSITE" id="PS51999">
    <property type="entry name" value="ZF_GRF"/>
    <property type="match status" value="1"/>
</dbReference>
<evidence type="ECO:0000313" key="7">
    <source>
        <dbReference type="EMBL" id="MED6181722.1"/>
    </source>
</evidence>
<accession>A0ABU6W945</accession>
<keyword evidence="3" id="KW-0862">Zinc</keyword>
<keyword evidence="8" id="KW-1185">Reference proteome</keyword>
<dbReference type="InterPro" id="IPR010666">
    <property type="entry name" value="Znf_GRF"/>
</dbReference>
<evidence type="ECO:0000256" key="3">
    <source>
        <dbReference type="ARBA" id="ARBA00022833"/>
    </source>
</evidence>
<dbReference type="Proteomes" id="UP001341840">
    <property type="component" value="Unassembled WGS sequence"/>
</dbReference>
<evidence type="ECO:0000259" key="6">
    <source>
        <dbReference type="PROSITE" id="PS51999"/>
    </source>
</evidence>
<evidence type="ECO:0000256" key="1">
    <source>
        <dbReference type="ARBA" id="ARBA00022723"/>
    </source>
</evidence>
<reference evidence="7 8" key="1">
    <citation type="journal article" date="2023" name="Plants (Basel)">
        <title>Bridging the Gap: Combining Genomics and Transcriptomics Approaches to Understand Stylosanthes scabra, an Orphan Legume from the Brazilian Caatinga.</title>
        <authorList>
            <person name="Ferreira-Neto J.R.C."/>
            <person name="da Silva M.D."/>
            <person name="Binneck E."/>
            <person name="de Melo N.F."/>
            <person name="da Silva R.H."/>
            <person name="de Melo A.L.T.M."/>
            <person name="Pandolfi V."/>
            <person name="Bustamante F.O."/>
            <person name="Brasileiro-Vidal A.C."/>
            <person name="Benko-Iseppon A.M."/>
        </authorList>
    </citation>
    <scope>NUCLEOTIDE SEQUENCE [LARGE SCALE GENOMIC DNA]</scope>
    <source>
        <tissue evidence="7">Leaves</tissue>
    </source>
</reference>
<evidence type="ECO:0000256" key="2">
    <source>
        <dbReference type="ARBA" id="ARBA00022771"/>
    </source>
</evidence>
<keyword evidence="5" id="KW-0812">Transmembrane</keyword>
<evidence type="ECO:0000256" key="4">
    <source>
        <dbReference type="PROSITE-ProRule" id="PRU01343"/>
    </source>
</evidence>
<dbReference type="Pfam" id="PF06839">
    <property type="entry name" value="Zn_ribbon_GRF"/>
    <property type="match status" value="1"/>
</dbReference>
<sequence>MSSGSSMYTRNNVSSTRRPLLCFHGRKPVLRISLTKDNPGRRFWGCVYYNVQQECSFFRWADPDSEYFAIELGKMKKVIETLKLRAVVAERHLTLSVVLEMIGWILVIFLWLHFSGSCSC</sequence>
<feature type="transmembrane region" description="Helical" evidence="5">
    <location>
        <begin position="93"/>
        <end position="114"/>
    </location>
</feature>
<keyword evidence="5" id="KW-0472">Membrane</keyword>
<evidence type="ECO:0000256" key="5">
    <source>
        <dbReference type="SAM" id="Phobius"/>
    </source>
</evidence>
<gene>
    <name evidence="7" type="ORF">PIB30_021992</name>
</gene>
<dbReference type="EMBL" id="JASCZI010181316">
    <property type="protein sequence ID" value="MED6181722.1"/>
    <property type="molecule type" value="Genomic_DNA"/>
</dbReference>